<feature type="chain" id="PRO_5037964602" description="SRCR domain-containing protein" evidence="5">
    <location>
        <begin position="22"/>
        <end position="270"/>
    </location>
</feature>
<sequence length="270" mass="29126">MSLPTIGTLVIACFFFHDAATLTNDTSVSPFLADGMGNVYTAFEGNGFFSLDDGSSANLALCGVRWTDQDAAVFCRQKGRQLYRTYTNSFFGAHNPSSADVLVVTFPVDFVCDGTETSLLDCPAKSTNKKGQCYDGNDASLACLFREEPADFAVRLAGSSDINAGRVEVKHQGTWGSVEAIVVERKREYGDVVCRMLDLGFATEVTPHRDEFGESTLPVVVGGVACTGAEPSLAQCGENLEFVNDVFQNMTRDDTVVHCSGQMEKMVPSL</sequence>
<dbReference type="OrthoDB" id="10389840at2759"/>
<evidence type="ECO:0000256" key="2">
    <source>
        <dbReference type="ARBA" id="ARBA00022737"/>
    </source>
</evidence>
<dbReference type="Proteomes" id="UP000887568">
    <property type="component" value="Unplaced"/>
</dbReference>
<dbReference type="PRINTS" id="PR00258">
    <property type="entry name" value="SPERACTRCPTR"/>
</dbReference>
<dbReference type="Gene3D" id="3.10.250.10">
    <property type="entry name" value="SRCR-like domain"/>
    <property type="match status" value="2"/>
</dbReference>
<feature type="domain" description="SRCR" evidence="6">
    <location>
        <begin position="154"/>
        <end position="260"/>
    </location>
</feature>
<organism evidence="7 8">
    <name type="scientific">Patiria miniata</name>
    <name type="common">Bat star</name>
    <name type="synonym">Asterina miniata</name>
    <dbReference type="NCBI Taxonomy" id="46514"/>
    <lineage>
        <taxon>Eukaryota</taxon>
        <taxon>Metazoa</taxon>
        <taxon>Echinodermata</taxon>
        <taxon>Eleutherozoa</taxon>
        <taxon>Asterozoa</taxon>
        <taxon>Asteroidea</taxon>
        <taxon>Valvatacea</taxon>
        <taxon>Valvatida</taxon>
        <taxon>Asterinidae</taxon>
        <taxon>Patiria</taxon>
    </lineage>
</organism>
<reference evidence="7" key="1">
    <citation type="submission" date="2022-11" db="UniProtKB">
        <authorList>
            <consortium name="EnsemblMetazoa"/>
        </authorList>
    </citation>
    <scope>IDENTIFICATION</scope>
</reference>
<dbReference type="SUPFAM" id="SSF56487">
    <property type="entry name" value="SRCR-like"/>
    <property type="match status" value="2"/>
</dbReference>
<dbReference type="GeneID" id="119726021"/>
<keyword evidence="1 5" id="KW-0732">Signal</keyword>
<proteinExistence type="predicted"/>
<dbReference type="Pfam" id="PF00530">
    <property type="entry name" value="SRCR"/>
    <property type="match status" value="2"/>
</dbReference>
<comment type="caution">
    <text evidence="4">Lacks conserved residue(s) required for the propagation of feature annotation.</text>
</comment>
<dbReference type="OMA" id="FPVDFVC"/>
<name>A0A913ZQB1_PATMI</name>
<feature type="domain" description="SRCR" evidence="6">
    <location>
        <begin position="30"/>
        <end position="144"/>
    </location>
</feature>
<dbReference type="InterPro" id="IPR001190">
    <property type="entry name" value="SRCR"/>
</dbReference>
<dbReference type="PANTHER" id="PTHR19331:SF487">
    <property type="entry name" value="SOLUBLE SCAVENGER RECEPTOR CYSTEINE-RICH DOMAIN-CONTAINING PROTEIN SSC5D"/>
    <property type="match status" value="1"/>
</dbReference>
<dbReference type="EnsemblMetazoa" id="XM_038197641.1">
    <property type="protein sequence ID" value="XP_038053569.1"/>
    <property type="gene ID" value="LOC119726021"/>
</dbReference>
<evidence type="ECO:0000256" key="1">
    <source>
        <dbReference type="ARBA" id="ARBA00022729"/>
    </source>
</evidence>
<dbReference type="InterPro" id="IPR036772">
    <property type="entry name" value="SRCR-like_dom_sf"/>
</dbReference>
<keyword evidence="8" id="KW-1185">Reference proteome</keyword>
<feature type="signal peptide" evidence="5">
    <location>
        <begin position="1"/>
        <end position="21"/>
    </location>
</feature>
<dbReference type="SMART" id="SM00202">
    <property type="entry name" value="SR"/>
    <property type="match status" value="2"/>
</dbReference>
<evidence type="ECO:0000256" key="5">
    <source>
        <dbReference type="SAM" id="SignalP"/>
    </source>
</evidence>
<evidence type="ECO:0000256" key="3">
    <source>
        <dbReference type="ARBA" id="ARBA00023157"/>
    </source>
</evidence>
<evidence type="ECO:0000313" key="8">
    <source>
        <dbReference type="Proteomes" id="UP000887568"/>
    </source>
</evidence>
<evidence type="ECO:0000259" key="6">
    <source>
        <dbReference type="PROSITE" id="PS50287"/>
    </source>
</evidence>
<dbReference type="RefSeq" id="XP_038053569.1">
    <property type="nucleotide sequence ID" value="XM_038197641.1"/>
</dbReference>
<protein>
    <recommendedName>
        <fullName evidence="6">SRCR domain-containing protein</fullName>
    </recommendedName>
</protein>
<evidence type="ECO:0000313" key="7">
    <source>
        <dbReference type="EnsemblMetazoa" id="XP_038053569.1"/>
    </source>
</evidence>
<dbReference type="GO" id="GO:0016020">
    <property type="term" value="C:membrane"/>
    <property type="evidence" value="ECO:0007669"/>
    <property type="project" value="InterPro"/>
</dbReference>
<feature type="disulfide bond" evidence="4">
    <location>
        <begin position="226"/>
        <end position="236"/>
    </location>
</feature>
<keyword evidence="3 4" id="KW-1015">Disulfide bond</keyword>
<feature type="disulfide bond" evidence="4">
    <location>
        <begin position="112"/>
        <end position="122"/>
    </location>
</feature>
<dbReference type="PROSITE" id="PS50287">
    <property type="entry name" value="SRCR_2"/>
    <property type="match status" value="2"/>
</dbReference>
<accession>A0A913ZQB1</accession>
<evidence type="ECO:0000256" key="4">
    <source>
        <dbReference type="PROSITE-ProRule" id="PRU00196"/>
    </source>
</evidence>
<keyword evidence="2" id="KW-0677">Repeat</keyword>
<dbReference type="PANTHER" id="PTHR19331">
    <property type="entry name" value="SCAVENGER RECEPTOR DOMAIN-CONTAINING"/>
    <property type="match status" value="1"/>
</dbReference>
<dbReference type="AlphaFoldDB" id="A0A913ZQB1"/>